<protein>
    <submittedName>
        <fullName evidence="1">Uncharacterized protein</fullName>
    </submittedName>
</protein>
<accession>A0A0F9HK28</accession>
<proteinExistence type="predicted"/>
<organism evidence="1">
    <name type="scientific">marine sediment metagenome</name>
    <dbReference type="NCBI Taxonomy" id="412755"/>
    <lineage>
        <taxon>unclassified sequences</taxon>
        <taxon>metagenomes</taxon>
        <taxon>ecological metagenomes</taxon>
    </lineage>
</organism>
<name>A0A0F9HK28_9ZZZZ</name>
<reference evidence="1" key="1">
    <citation type="journal article" date="2015" name="Nature">
        <title>Complex archaea that bridge the gap between prokaryotes and eukaryotes.</title>
        <authorList>
            <person name="Spang A."/>
            <person name="Saw J.H."/>
            <person name="Jorgensen S.L."/>
            <person name="Zaremba-Niedzwiedzka K."/>
            <person name="Martijn J."/>
            <person name="Lind A.E."/>
            <person name="van Eijk R."/>
            <person name="Schleper C."/>
            <person name="Guy L."/>
            <person name="Ettema T.J."/>
        </authorList>
    </citation>
    <scope>NUCLEOTIDE SEQUENCE</scope>
</reference>
<sequence length="69" mass="8095">MMNALALANIDCYVWHPSRELILYQRGKQPSVQMYRAPQDRYTSAFSDRVMAEHQRVTGRGLTRPRPQM</sequence>
<gene>
    <name evidence="1" type="ORF">LCGC14_2054260</name>
</gene>
<comment type="caution">
    <text evidence="1">The sequence shown here is derived from an EMBL/GenBank/DDBJ whole genome shotgun (WGS) entry which is preliminary data.</text>
</comment>
<dbReference type="AlphaFoldDB" id="A0A0F9HK28"/>
<evidence type="ECO:0000313" key="1">
    <source>
        <dbReference type="EMBL" id="KKL75502.1"/>
    </source>
</evidence>
<dbReference type="EMBL" id="LAZR01024333">
    <property type="protein sequence ID" value="KKL75502.1"/>
    <property type="molecule type" value="Genomic_DNA"/>
</dbReference>